<evidence type="ECO:0000256" key="6">
    <source>
        <dbReference type="ARBA" id="ARBA00023002"/>
    </source>
</evidence>
<dbReference type="GO" id="GO:0020037">
    <property type="term" value="F:heme binding"/>
    <property type="evidence" value="ECO:0007669"/>
    <property type="project" value="InterPro"/>
</dbReference>
<dbReference type="PANTHER" id="PTHR46300">
    <property type="entry name" value="P450, PUTATIVE (EUROFUNG)-RELATED-RELATED"/>
    <property type="match status" value="1"/>
</dbReference>
<dbReference type="InterPro" id="IPR001128">
    <property type="entry name" value="Cyt_P450"/>
</dbReference>
<dbReference type="GO" id="GO:0004497">
    <property type="term" value="F:monooxygenase activity"/>
    <property type="evidence" value="ECO:0007669"/>
    <property type="project" value="UniProtKB-KW"/>
</dbReference>
<evidence type="ECO:0000256" key="4">
    <source>
        <dbReference type="ARBA" id="ARBA00022617"/>
    </source>
</evidence>
<evidence type="ECO:0000256" key="2">
    <source>
        <dbReference type="ARBA" id="ARBA00005179"/>
    </source>
</evidence>
<keyword evidence="8 10" id="KW-0503">Monooxygenase</keyword>
<keyword evidence="6 10" id="KW-0560">Oxidoreductase</keyword>
<evidence type="ECO:0000256" key="5">
    <source>
        <dbReference type="ARBA" id="ARBA00022723"/>
    </source>
</evidence>
<comment type="cofactor">
    <cofactor evidence="1 9">
        <name>heme</name>
        <dbReference type="ChEBI" id="CHEBI:30413"/>
    </cofactor>
</comment>
<proteinExistence type="inferred from homology"/>
<dbReference type="eggNOG" id="KOG0156">
    <property type="taxonomic scope" value="Eukaryota"/>
</dbReference>
<dbReference type="PANTHER" id="PTHR46300:SF4">
    <property type="entry name" value="CYTOCHROME P450 98A3"/>
    <property type="match status" value="1"/>
</dbReference>
<dbReference type="GO" id="GO:0005506">
    <property type="term" value="F:iron ion binding"/>
    <property type="evidence" value="ECO:0007669"/>
    <property type="project" value="InterPro"/>
</dbReference>
<keyword evidence="12" id="KW-1185">Reference proteome</keyword>
<keyword evidence="4 9" id="KW-0349">Heme</keyword>
<dbReference type="CDD" id="cd11065">
    <property type="entry name" value="CYP64-like"/>
    <property type="match status" value="1"/>
</dbReference>
<dbReference type="Pfam" id="PF00067">
    <property type="entry name" value="p450"/>
    <property type="match status" value="1"/>
</dbReference>
<evidence type="ECO:0000256" key="9">
    <source>
        <dbReference type="PIRSR" id="PIRSR602401-1"/>
    </source>
</evidence>
<evidence type="ECO:0000313" key="12">
    <source>
        <dbReference type="Proteomes" id="UP000030671"/>
    </source>
</evidence>
<evidence type="ECO:0000256" key="1">
    <source>
        <dbReference type="ARBA" id="ARBA00001971"/>
    </source>
</evidence>
<dbReference type="EMBL" id="KI925460">
    <property type="protein sequence ID" value="ETW79552.1"/>
    <property type="molecule type" value="Genomic_DNA"/>
</dbReference>
<organism evidence="11 12">
    <name type="scientific">Heterobasidion irregulare (strain TC 32-1)</name>
    <dbReference type="NCBI Taxonomy" id="747525"/>
    <lineage>
        <taxon>Eukaryota</taxon>
        <taxon>Fungi</taxon>
        <taxon>Dikarya</taxon>
        <taxon>Basidiomycota</taxon>
        <taxon>Agaricomycotina</taxon>
        <taxon>Agaricomycetes</taxon>
        <taxon>Russulales</taxon>
        <taxon>Bondarzewiaceae</taxon>
        <taxon>Heterobasidion</taxon>
        <taxon>Heterobasidion annosum species complex</taxon>
    </lineage>
</organism>
<comment type="similarity">
    <text evidence="3 10">Belongs to the cytochrome P450 family.</text>
</comment>
<keyword evidence="7 9" id="KW-0408">Iron</keyword>
<dbReference type="RefSeq" id="XP_009548132.1">
    <property type="nucleotide sequence ID" value="XM_009549837.1"/>
</dbReference>
<dbReference type="SUPFAM" id="SSF48264">
    <property type="entry name" value="Cytochrome P450"/>
    <property type="match status" value="1"/>
</dbReference>
<dbReference type="InParanoid" id="W4K160"/>
<dbReference type="Proteomes" id="UP000030671">
    <property type="component" value="Unassembled WGS sequence"/>
</dbReference>
<dbReference type="AlphaFoldDB" id="W4K160"/>
<name>W4K160_HETIT</name>
<evidence type="ECO:0000256" key="8">
    <source>
        <dbReference type="ARBA" id="ARBA00023033"/>
    </source>
</evidence>
<dbReference type="HOGENOM" id="CLU_001570_2_3_1"/>
<evidence type="ECO:0000313" key="11">
    <source>
        <dbReference type="EMBL" id="ETW79552.1"/>
    </source>
</evidence>
<dbReference type="InterPro" id="IPR036396">
    <property type="entry name" value="Cyt_P450_sf"/>
</dbReference>
<sequence>MNHPPAAAHTLLPFSLCCHDWLDSSLGVSAVCLEESLLGFEIASRPTKGSFWRQSSTDVCQALQDLDTASEKIRCVMIADKRRLDRETDSQPTGHIFSFVIGNKVVIVLNTAQTAWDLLEKRGEIYSSRPRSIMGHEILSRKMWGLGMAYNDKWRKWRKVRLTATMQRCSLTLDRQLQHSCLNTKYAVNYQTFQMLESSILLHDLLDDPAKYSTHFTRFSTSMAFTISYGGRIKSLDDQVVKDNAEAGRAFGSAQIPGKYIVESWPSLLWLPKRFQWFRWEFEKRRLIDLQLYLSCFQNVKRRMDSGIVKPCLSTKMWEEGPSEETTEVEMAYYVASPFSAGISTISSALDVFLLAMLHFPDCARRAQAELDSVVGRSRMPTFDDQSSLPYLRALIKETTRWRVVAPMGMPHATTEDDVYEGYHIPKGATVFGNIYMISKDPELFPEPEAFKPERFIDATDPRLVNFDLPFGFGRRICPAQHVAEQTLFITIARILWSFDIAPALDKEGKPLLPDPDDFRSNLTARPAPFDLQLTVRDSETRKVIVAEASQSADALREWEG</sequence>
<keyword evidence="5 9" id="KW-0479">Metal-binding</keyword>
<evidence type="ECO:0000256" key="7">
    <source>
        <dbReference type="ARBA" id="ARBA00023004"/>
    </source>
</evidence>
<reference evidence="11 12" key="1">
    <citation type="journal article" date="2012" name="New Phytol.">
        <title>Insight into trade-off between wood decay and parasitism from the genome of a fungal forest pathogen.</title>
        <authorList>
            <person name="Olson A."/>
            <person name="Aerts A."/>
            <person name="Asiegbu F."/>
            <person name="Belbahri L."/>
            <person name="Bouzid O."/>
            <person name="Broberg A."/>
            <person name="Canback B."/>
            <person name="Coutinho P.M."/>
            <person name="Cullen D."/>
            <person name="Dalman K."/>
            <person name="Deflorio G."/>
            <person name="van Diepen L.T."/>
            <person name="Dunand C."/>
            <person name="Duplessis S."/>
            <person name="Durling M."/>
            <person name="Gonthier P."/>
            <person name="Grimwood J."/>
            <person name="Fossdal C.G."/>
            <person name="Hansson D."/>
            <person name="Henrissat B."/>
            <person name="Hietala A."/>
            <person name="Himmelstrand K."/>
            <person name="Hoffmeister D."/>
            <person name="Hogberg N."/>
            <person name="James T.Y."/>
            <person name="Karlsson M."/>
            <person name="Kohler A."/>
            <person name="Kues U."/>
            <person name="Lee Y.H."/>
            <person name="Lin Y.C."/>
            <person name="Lind M."/>
            <person name="Lindquist E."/>
            <person name="Lombard V."/>
            <person name="Lucas S."/>
            <person name="Lunden K."/>
            <person name="Morin E."/>
            <person name="Murat C."/>
            <person name="Park J."/>
            <person name="Raffaello T."/>
            <person name="Rouze P."/>
            <person name="Salamov A."/>
            <person name="Schmutz J."/>
            <person name="Solheim H."/>
            <person name="Stahlberg J."/>
            <person name="Velez H."/>
            <person name="de Vries R.P."/>
            <person name="Wiebenga A."/>
            <person name="Woodward S."/>
            <person name="Yakovlev I."/>
            <person name="Garbelotto M."/>
            <person name="Martin F."/>
            <person name="Grigoriev I.V."/>
            <person name="Stenlid J."/>
        </authorList>
    </citation>
    <scope>NUCLEOTIDE SEQUENCE [LARGE SCALE GENOMIC DNA]</scope>
    <source>
        <strain evidence="11 12">TC 32-1</strain>
    </source>
</reference>
<evidence type="ECO:0000256" key="3">
    <source>
        <dbReference type="ARBA" id="ARBA00010617"/>
    </source>
</evidence>
<accession>W4K160</accession>
<dbReference type="InterPro" id="IPR002401">
    <property type="entry name" value="Cyt_P450_E_grp-I"/>
</dbReference>
<dbReference type="GO" id="GO:0016705">
    <property type="term" value="F:oxidoreductase activity, acting on paired donors, with incorporation or reduction of molecular oxygen"/>
    <property type="evidence" value="ECO:0007669"/>
    <property type="project" value="InterPro"/>
</dbReference>
<dbReference type="OrthoDB" id="1055148at2759"/>
<dbReference type="InterPro" id="IPR050364">
    <property type="entry name" value="Cytochrome_P450_fung"/>
</dbReference>
<protein>
    <submittedName>
        <fullName evidence="11">Cytochrome P450 monooxygenase 62</fullName>
    </submittedName>
</protein>
<gene>
    <name evidence="11" type="primary">cyp62</name>
    <name evidence="11" type="ORF">HETIRDRAFT_171924</name>
</gene>
<dbReference type="PRINTS" id="PR00463">
    <property type="entry name" value="EP450I"/>
</dbReference>
<dbReference type="Gene3D" id="1.10.630.10">
    <property type="entry name" value="Cytochrome P450"/>
    <property type="match status" value="1"/>
</dbReference>
<dbReference type="STRING" id="747525.W4K160"/>
<dbReference type="GeneID" id="20668371"/>
<comment type="pathway">
    <text evidence="2">Secondary metabolite biosynthesis.</text>
</comment>
<evidence type="ECO:0000256" key="10">
    <source>
        <dbReference type="RuleBase" id="RU000461"/>
    </source>
</evidence>
<feature type="binding site" description="axial binding residue" evidence="9">
    <location>
        <position position="478"/>
    </location>
    <ligand>
        <name>heme</name>
        <dbReference type="ChEBI" id="CHEBI:30413"/>
    </ligand>
    <ligandPart>
        <name>Fe</name>
        <dbReference type="ChEBI" id="CHEBI:18248"/>
    </ligandPart>
</feature>
<dbReference type="PROSITE" id="PS00086">
    <property type="entry name" value="CYTOCHROME_P450"/>
    <property type="match status" value="1"/>
</dbReference>
<dbReference type="KEGG" id="hir:HETIRDRAFT_171924"/>
<dbReference type="InterPro" id="IPR017972">
    <property type="entry name" value="Cyt_P450_CS"/>
</dbReference>